<accession>A0ABN2JPR1</accession>
<feature type="region of interest" description="Disordered" evidence="1">
    <location>
        <begin position="1"/>
        <end position="31"/>
    </location>
</feature>
<evidence type="ECO:0000313" key="3">
    <source>
        <dbReference type="Proteomes" id="UP001501057"/>
    </source>
</evidence>
<feature type="compositionally biased region" description="Pro residues" evidence="1">
    <location>
        <begin position="9"/>
        <end position="22"/>
    </location>
</feature>
<reference evidence="2 3" key="1">
    <citation type="journal article" date="2019" name="Int. J. Syst. Evol. Microbiol.">
        <title>The Global Catalogue of Microorganisms (GCM) 10K type strain sequencing project: providing services to taxonomists for standard genome sequencing and annotation.</title>
        <authorList>
            <consortium name="The Broad Institute Genomics Platform"/>
            <consortium name="The Broad Institute Genome Sequencing Center for Infectious Disease"/>
            <person name="Wu L."/>
            <person name="Ma J."/>
        </authorList>
    </citation>
    <scope>NUCLEOTIDE SEQUENCE [LARGE SCALE GENOMIC DNA]</scope>
    <source>
        <strain evidence="2 3">JCM 13518</strain>
    </source>
</reference>
<evidence type="ECO:0000256" key="1">
    <source>
        <dbReference type="SAM" id="MobiDB-lite"/>
    </source>
</evidence>
<evidence type="ECO:0000313" key="2">
    <source>
        <dbReference type="EMBL" id="GAA1734652.1"/>
    </source>
</evidence>
<comment type="caution">
    <text evidence="2">The sequence shown here is derived from an EMBL/GenBank/DDBJ whole genome shotgun (WGS) entry which is preliminary data.</text>
</comment>
<evidence type="ECO:0008006" key="4">
    <source>
        <dbReference type="Google" id="ProtNLM"/>
    </source>
</evidence>
<dbReference type="EMBL" id="BAAAME010000002">
    <property type="protein sequence ID" value="GAA1734652.1"/>
    <property type="molecule type" value="Genomic_DNA"/>
</dbReference>
<dbReference type="Proteomes" id="UP001501057">
    <property type="component" value="Unassembled WGS sequence"/>
</dbReference>
<keyword evidence="3" id="KW-1185">Reference proteome</keyword>
<name>A0ABN2JPR1_9ACTN</name>
<sequence>MLVAGCSDPEPPPNPSPAPPANAEPAGACSDVLDGRDADVVAAAQDASFEVLTAAISQDTPAEDDLAAWSDALAEGLDQLDAEIEALRGVSDEEAWETVLAPLEERASTYEERIALAEGSWPVDDSDDLAAPAETAGLTEALEELDLVGRDCETLLGDPGPNPEFSDFVVAVAGVCSVVVERRSELGFQDLLGRSLEIVLAVRDGEPVQATDDDLAAVRALRDEWSETVDDLALVDEDAPDPAAWAEATQLAQDRLDAYTQRLAALESGDRALIVAAFDPGVLGVPGWPWDALGLAQRDCRSVEA</sequence>
<organism evidence="2 3">
    <name type="scientific">Aeromicrobium alkaliterrae</name>
    <dbReference type="NCBI Taxonomy" id="302168"/>
    <lineage>
        <taxon>Bacteria</taxon>
        <taxon>Bacillati</taxon>
        <taxon>Actinomycetota</taxon>
        <taxon>Actinomycetes</taxon>
        <taxon>Propionibacteriales</taxon>
        <taxon>Nocardioidaceae</taxon>
        <taxon>Aeromicrobium</taxon>
    </lineage>
</organism>
<gene>
    <name evidence="2" type="ORF">GCM10009710_14080</name>
</gene>
<protein>
    <recommendedName>
        <fullName evidence="4">Imelysin-like domain-containing protein</fullName>
    </recommendedName>
</protein>
<proteinExistence type="predicted"/>